<sequence>MTLGFAIATHRDAAQAMPASKQKGSYRFLALQKMKVEEKSALEENCAVCELHFEDRYILREYVHIIDGKEVRIAHGVPALTPDAVPTVLPNAPKYLSTKLPPKRAPCKREAPTVPGPQNSKKACTSTPVDEDFESQGDVHDVSTAAAGAPRHARSQPIQFARSAPYSVNECRLSKSALFVMEALNVTRLFSFEEDSLRRIRALEQRAAAVAFREKKQMVITDFFHQ</sequence>
<dbReference type="AlphaFoldDB" id="A0A9D4PEF9"/>
<reference evidence="2" key="2">
    <citation type="submission" date="2021-09" db="EMBL/GenBank/DDBJ databases">
        <authorList>
            <person name="Jia N."/>
            <person name="Wang J."/>
            <person name="Shi W."/>
            <person name="Du L."/>
            <person name="Sun Y."/>
            <person name="Zhan W."/>
            <person name="Jiang J."/>
            <person name="Wang Q."/>
            <person name="Zhang B."/>
            <person name="Ji P."/>
            <person name="Sakyi L.B."/>
            <person name="Cui X."/>
            <person name="Yuan T."/>
            <person name="Jiang B."/>
            <person name="Yang W."/>
            <person name="Lam T.T.-Y."/>
            <person name="Chang Q."/>
            <person name="Ding S."/>
            <person name="Wang X."/>
            <person name="Zhu J."/>
            <person name="Ruan X."/>
            <person name="Zhao L."/>
            <person name="Wei J."/>
            <person name="Que T."/>
            <person name="Du C."/>
            <person name="Cheng J."/>
            <person name="Dai P."/>
            <person name="Han X."/>
            <person name="Huang E."/>
            <person name="Gao Y."/>
            <person name="Liu J."/>
            <person name="Shao H."/>
            <person name="Ye R."/>
            <person name="Li L."/>
            <person name="Wei W."/>
            <person name="Wang X."/>
            <person name="Wang C."/>
            <person name="Huo Q."/>
            <person name="Li W."/>
            <person name="Guo W."/>
            <person name="Chen H."/>
            <person name="Chen S."/>
            <person name="Zhou L."/>
            <person name="Zhou L."/>
            <person name="Ni X."/>
            <person name="Tian J."/>
            <person name="Zhou Y."/>
            <person name="Sheng Y."/>
            <person name="Liu T."/>
            <person name="Pan Y."/>
            <person name="Xia L."/>
            <person name="Li J."/>
            <person name="Zhao F."/>
            <person name="Cao W."/>
        </authorList>
    </citation>
    <scope>NUCLEOTIDE SEQUENCE</scope>
    <source>
        <strain evidence="2">Rsan-2018</strain>
        <tissue evidence="2">Larvae</tissue>
    </source>
</reference>
<feature type="region of interest" description="Disordered" evidence="1">
    <location>
        <begin position="99"/>
        <end position="135"/>
    </location>
</feature>
<comment type="caution">
    <text evidence="2">The sequence shown here is derived from an EMBL/GenBank/DDBJ whole genome shotgun (WGS) entry which is preliminary data.</text>
</comment>
<proteinExistence type="predicted"/>
<accession>A0A9D4PEF9</accession>
<keyword evidence="3" id="KW-1185">Reference proteome</keyword>
<dbReference type="EMBL" id="JABSTV010001254">
    <property type="protein sequence ID" value="KAH7938897.1"/>
    <property type="molecule type" value="Genomic_DNA"/>
</dbReference>
<evidence type="ECO:0000313" key="3">
    <source>
        <dbReference type="Proteomes" id="UP000821837"/>
    </source>
</evidence>
<protein>
    <recommendedName>
        <fullName evidence="4">THAP-type domain-containing protein</fullName>
    </recommendedName>
</protein>
<gene>
    <name evidence="2" type="ORF">HPB52_002185</name>
</gene>
<organism evidence="2 3">
    <name type="scientific">Rhipicephalus sanguineus</name>
    <name type="common">Brown dog tick</name>
    <name type="synonym">Ixodes sanguineus</name>
    <dbReference type="NCBI Taxonomy" id="34632"/>
    <lineage>
        <taxon>Eukaryota</taxon>
        <taxon>Metazoa</taxon>
        <taxon>Ecdysozoa</taxon>
        <taxon>Arthropoda</taxon>
        <taxon>Chelicerata</taxon>
        <taxon>Arachnida</taxon>
        <taxon>Acari</taxon>
        <taxon>Parasitiformes</taxon>
        <taxon>Ixodida</taxon>
        <taxon>Ixodoidea</taxon>
        <taxon>Ixodidae</taxon>
        <taxon>Rhipicephalinae</taxon>
        <taxon>Rhipicephalus</taxon>
        <taxon>Rhipicephalus</taxon>
    </lineage>
</organism>
<feature type="compositionally biased region" description="Polar residues" evidence="1">
    <location>
        <begin position="116"/>
        <end position="128"/>
    </location>
</feature>
<evidence type="ECO:0000313" key="2">
    <source>
        <dbReference type="EMBL" id="KAH7938897.1"/>
    </source>
</evidence>
<reference evidence="2" key="1">
    <citation type="journal article" date="2020" name="Cell">
        <title>Large-Scale Comparative Analyses of Tick Genomes Elucidate Their Genetic Diversity and Vector Capacities.</title>
        <authorList>
            <consortium name="Tick Genome and Microbiome Consortium (TIGMIC)"/>
            <person name="Jia N."/>
            <person name="Wang J."/>
            <person name="Shi W."/>
            <person name="Du L."/>
            <person name="Sun Y."/>
            <person name="Zhan W."/>
            <person name="Jiang J.F."/>
            <person name="Wang Q."/>
            <person name="Zhang B."/>
            <person name="Ji P."/>
            <person name="Bell-Sakyi L."/>
            <person name="Cui X.M."/>
            <person name="Yuan T.T."/>
            <person name="Jiang B.G."/>
            <person name="Yang W.F."/>
            <person name="Lam T.T."/>
            <person name="Chang Q.C."/>
            <person name="Ding S.J."/>
            <person name="Wang X.J."/>
            <person name="Zhu J.G."/>
            <person name="Ruan X.D."/>
            <person name="Zhao L."/>
            <person name="Wei J.T."/>
            <person name="Ye R.Z."/>
            <person name="Que T.C."/>
            <person name="Du C.H."/>
            <person name="Zhou Y.H."/>
            <person name="Cheng J.X."/>
            <person name="Dai P.F."/>
            <person name="Guo W.B."/>
            <person name="Han X.H."/>
            <person name="Huang E.J."/>
            <person name="Li L.F."/>
            <person name="Wei W."/>
            <person name="Gao Y.C."/>
            <person name="Liu J.Z."/>
            <person name="Shao H.Z."/>
            <person name="Wang X."/>
            <person name="Wang C.C."/>
            <person name="Yang T.C."/>
            <person name="Huo Q.B."/>
            <person name="Li W."/>
            <person name="Chen H.Y."/>
            <person name="Chen S.E."/>
            <person name="Zhou L.G."/>
            <person name="Ni X.B."/>
            <person name="Tian J.H."/>
            <person name="Sheng Y."/>
            <person name="Liu T."/>
            <person name="Pan Y.S."/>
            <person name="Xia L.Y."/>
            <person name="Li J."/>
            <person name="Zhao F."/>
            <person name="Cao W.C."/>
        </authorList>
    </citation>
    <scope>NUCLEOTIDE SEQUENCE</scope>
    <source>
        <strain evidence="2">Rsan-2018</strain>
    </source>
</reference>
<evidence type="ECO:0000256" key="1">
    <source>
        <dbReference type="SAM" id="MobiDB-lite"/>
    </source>
</evidence>
<name>A0A9D4PEF9_RHISA</name>
<evidence type="ECO:0008006" key="4">
    <source>
        <dbReference type="Google" id="ProtNLM"/>
    </source>
</evidence>
<dbReference type="Proteomes" id="UP000821837">
    <property type="component" value="Chromosome 8"/>
</dbReference>